<keyword evidence="3" id="KW-0489">Methyltransferase</keyword>
<keyword evidence="3" id="KW-0808">Transferase</keyword>
<dbReference type="Proteomes" id="UP000283530">
    <property type="component" value="Unassembled WGS sequence"/>
</dbReference>
<accession>A0A3S3MAR1</accession>
<dbReference type="InterPro" id="IPR042086">
    <property type="entry name" value="MeTrfase_capping"/>
</dbReference>
<dbReference type="GO" id="GO:0008168">
    <property type="term" value="F:methyltransferase activity"/>
    <property type="evidence" value="ECO:0007669"/>
    <property type="project" value="UniProtKB-KW"/>
</dbReference>
<name>A0A3S3MAR1_9MAGN</name>
<dbReference type="OrthoDB" id="1523883at2759"/>
<keyword evidence="2" id="KW-0460">Magnesium</keyword>
<protein>
    <submittedName>
        <fullName evidence="3">SAM dependent carboxyl methyltransferase</fullName>
    </submittedName>
</protein>
<evidence type="ECO:0000256" key="2">
    <source>
        <dbReference type="ARBA" id="ARBA00022842"/>
    </source>
</evidence>
<dbReference type="STRING" id="337451.A0A3S3MAR1"/>
<comment type="caution">
    <text evidence="3">The sequence shown here is derived from an EMBL/GenBank/DDBJ whole genome shotgun (WGS) entry which is preliminary data.</text>
</comment>
<evidence type="ECO:0000313" key="4">
    <source>
        <dbReference type="Proteomes" id="UP000283530"/>
    </source>
</evidence>
<dbReference type="GO" id="GO:0046872">
    <property type="term" value="F:metal ion binding"/>
    <property type="evidence" value="ECO:0007669"/>
    <property type="project" value="UniProtKB-KW"/>
</dbReference>
<dbReference type="InterPro" id="IPR005299">
    <property type="entry name" value="MeTrfase_7"/>
</dbReference>
<evidence type="ECO:0000256" key="1">
    <source>
        <dbReference type="ARBA" id="ARBA00022723"/>
    </source>
</evidence>
<dbReference type="AlphaFoldDB" id="A0A3S3MAR1"/>
<organism evidence="3 4">
    <name type="scientific">Cinnamomum micranthum f. kanehirae</name>
    <dbReference type="NCBI Taxonomy" id="337451"/>
    <lineage>
        <taxon>Eukaryota</taxon>
        <taxon>Viridiplantae</taxon>
        <taxon>Streptophyta</taxon>
        <taxon>Embryophyta</taxon>
        <taxon>Tracheophyta</taxon>
        <taxon>Spermatophyta</taxon>
        <taxon>Magnoliopsida</taxon>
        <taxon>Magnoliidae</taxon>
        <taxon>Laurales</taxon>
        <taxon>Lauraceae</taxon>
        <taxon>Cinnamomum</taxon>
    </lineage>
</organism>
<evidence type="ECO:0000313" key="3">
    <source>
        <dbReference type="EMBL" id="RWR76295.1"/>
    </source>
</evidence>
<dbReference type="Pfam" id="PF03492">
    <property type="entry name" value="Methyltransf_7"/>
    <property type="match status" value="1"/>
</dbReference>
<dbReference type="Gene3D" id="1.10.1200.270">
    <property type="entry name" value="Methyltransferase, alpha-helical capping domain"/>
    <property type="match status" value="1"/>
</dbReference>
<dbReference type="GO" id="GO:0032259">
    <property type="term" value="P:methylation"/>
    <property type="evidence" value="ECO:0007669"/>
    <property type="project" value="UniProtKB-KW"/>
</dbReference>
<gene>
    <name evidence="3" type="ORF">CKAN_00473200</name>
</gene>
<proteinExistence type="predicted"/>
<dbReference type="Gene3D" id="3.40.50.150">
    <property type="entry name" value="Vaccinia Virus protein VP39"/>
    <property type="match status" value="1"/>
</dbReference>
<keyword evidence="4" id="KW-1185">Reference proteome</keyword>
<dbReference type="PANTHER" id="PTHR31009">
    <property type="entry name" value="S-ADENOSYL-L-METHIONINE:CARBOXYL METHYLTRANSFERASE FAMILY PROTEIN"/>
    <property type="match status" value="1"/>
</dbReference>
<dbReference type="SUPFAM" id="SSF53335">
    <property type="entry name" value="S-adenosyl-L-methionine-dependent methyltransferases"/>
    <property type="match status" value="1"/>
</dbReference>
<sequence length="417" mass="45982">MGIRQKSWGPCCIRETPNPKREKFSTRRSTPMATLQGENVVVPQLQLERTLCMKGGKGEASYANNSQAQAQHARSMLHLLKGALDAVLLPSPDAPFAIADLGCSCGDNTLFVVDVIIKHLSKRYEALRLESPEFQAYFSDLPSNDFNTLFQLLPPLSVKGSLEECLAGDDESRSYYAAGVPGSFYRRLFPAKSINVFHSAFSLHWLSQVPESVTDKKSTAYNKGRVFIHGASESTADAYKKQFQRDLAAFLRCRSQELKSGGSMFIVCLGRTSVGPTDQGGPGILFGTHFQDAWNDLVQEGLVDGEKRDNFNIPVYAASLQDFKEVVEADGSFVTQKLEIFRGGSPLVLDRPEDAAEVGRALLNSCRAVCGVLVDAHLGERLSDELFARLESRATSHARELVEHLQFYHIVASLSLR</sequence>
<reference evidence="3 4" key="1">
    <citation type="journal article" date="2019" name="Nat. Plants">
        <title>Stout camphor tree genome fills gaps in understanding of flowering plant genome evolution.</title>
        <authorList>
            <person name="Chaw S.M."/>
            <person name="Liu Y.C."/>
            <person name="Wu Y.W."/>
            <person name="Wang H.Y."/>
            <person name="Lin C.I."/>
            <person name="Wu C.S."/>
            <person name="Ke H.M."/>
            <person name="Chang L.Y."/>
            <person name="Hsu C.Y."/>
            <person name="Yang H.T."/>
            <person name="Sudianto E."/>
            <person name="Hsu M.H."/>
            <person name="Wu K.P."/>
            <person name="Wang L.N."/>
            <person name="Leebens-Mack J.H."/>
            <person name="Tsai I.J."/>
        </authorList>
    </citation>
    <scope>NUCLEOTIDE SEQUENCE [LARGE SCALE GENOMIC DNA]</scope>
    <source>
        <strain evidence="4">cv. Chaw 1501</strain>
        <tissue evidence="3">Young leaves</tissue>
    </source>
</reference>
<dbReference type="InterPro" id="IPR029063">
    <property type="entry name" value="SAM-dependent_MTases_sf"/>
</dbReference>
<keyword evidence="1" id="KW-0479">Metal-binding</keyword>
<dbReference type="EMBL" id="QPKB01000002">
    <property type="protein sequence ID" value="RWR76295.1"/>
    <property type="molecule type" value="Genomic_DNA"/>
</dbReference>